<evidence type="ECO:0000313" key="2">
    <source>
        <dbReference type="Proteomes" id="UP000054538"/>
    </source>
</evidence>
<dbReference type="Proteomes" id="UP000054538">
    <property type="component" value="Unassembled WGS sequence"/>
</dbReference>
<reference evidence="1 2" key="1">
    <citation type="submission" date="2014-04" db="EMBL/GenBank/DDBJ databases">
        <authorList>
            <consortium name="DOE Joint Genome Institute"/>
            <person name="Kuo A."/>
            <person name="Kohler A."/>
            <person name="Jargeat P."/>
            <person name="Nagy L.G."/>
            <person name="Floudas D."/>
            <person name="Copeland A."/>
            <person name="Barry K.W."/>
            <person name="Cichocki N."/>
            <person name="Veneault-Fourrey C."/>
            <person name="LaButti K."/>
            <person name="Lindquist E.A."/>
            <person name="Lipzen A."/>
            <person name="Lundell T."/>
            <person name="Morin E."/>
            <person name="Murat C."/>
            <person name="Sun H."/>
            <person name="Tunlid A."/>
            <person name="Henrissat B."/>
            <person name="Grigoriev I.V."/>
            <person name="Hibbett D.S."/>
            <person name="Martin F."/>
            <person name="Nordberg H.P."/>
            <person name="Cantor M.N."/>
            <person name="Hua S.X."/>
        </authorList>
    </citation>
    <scope>NUCLEOTIDE SEQUENCE [LARGE SCALE GENOMIC DNA]</scope>
    <source>
        <strain evidence="1 2">Ve08.2h10</strain>
    </source>
</reference>
<keyword evidence="2" id="KW-1185">Reference proteome</keyword>
<gene>
    <name evidence="1" type="ORF">PAXRUDRAFT_831565</name>
</gene>
<proteinExistence type="predicted"/>
<protein>
    <submittedName>
        <fullName evidence="1">Uncharacterized protein</fullName>
    </submittedName>
</protein>
<sequence>MRHTQSAEESKNAKKAHKCLKFDPLWVWYSQWETCKVQCNSNVTRPPCRWAVASGRPLLIVFIR</sequence>
<name>A0A0D0DRT6_9AGAM</name>
<organism evidence="1 2">
    <name type="scientific">Paxillus rubicundulus Ve08.2h10</name>
    <dbReference type="NCBI Taxonomy" id="930991"/>
    <lineage>
        <taxon>Eukaryota</taxon>
        <taxon>Fungi</taxon>
        <taxon>Dikarya</taxon>
        <taxon>Basidiomycota</taxon>
        <taxon>Agaricomycotina</taxon>
        <taxon>Agaricomycetes</taxon>
        <taxon>Agaricomycetidae</taxon>
        <taxon>Boletales</taxon>
        <taxon>Paxilineae</taxon>
        <taxon>Paxillaceae</taxon>
        <taxon>Paxillus</taxon>
    </lineage>
</organism>
<dbReference type="InParanoid" id="A0A0D0DRT6"/>
<accession>A0A0D0DRT6</accession>
<reference evidence="2" key="2">
    <citation type="submission" date="2015-01" db="EMBL/GenBank/DDBJ databases">
        <title>Evolutionary Origins and Diversification of the Mycorrhizal Mutualists.</title>
        <authorList>
            <consortium name="DOE Joint Genome Institute"/>
            <consortium name="Mycorrhizal Genomics Consortium"/>
            <person name="Kohler A."/>
            <person name="Kuo A."/>
            <person name="Nagy L.G."/>
            <person name="Floudas D."/>
            <person name="Copeland A."/>
            <person name="Barry K.W."/>
            <person name="Cichocki N."/>
            <person name="Veneault-Fourrey C."/>
            <person name="LaButti K."/>
            <person name="Lindquist E.A."/>
            <person name="Lipzen A."/>
            <person name="Lundell T."/>
            <person name="Morin E."/>
            <person name="Murat C."/>
            <person name="Riley R."/>
            <person name="Ohm R."/>
            <person name="Sun H."/>
            <person name="Tunlid A."/>
            <person name="Henrissat B."/>
            <person name="Grigoriev I.V."/>
            <person name="Hibbett D.S."/>
            <person name="Martin F."/>
        </authorList>
    </citation>
    <scope>NUCLEOTIDE SEQUENCE [LARGE SCALE GENOMIC DNA]</scope>
    <source>
        <strain evidence="2">Ve08.2h10</strain>
    </source>
</reference>
<evidence type="ECO:0000313" key="1">
    <source>
        <dbReference type="EMBL" id="KIK90591.1"/>
    </source>
</evidence>
<dbReference type="AlphaFoldDB" id="A0A0D0DRT6"/>
<dbReference type="HOGENOM" id="CLU_2868359_0_0_1"/>
<dbReference type="EMBL" id="KN825496">
    <property type="protein sequence ID" value="KIK90591.1"/>
    <property type="molecule type" value="Genomic_DNA"/>
</dbReference>